<keyword evidence="2" id="KW-0732">Signal</keyword>
<dbReference type="RefSeq" id="WP_035998146.1">
    <property type="nucleotide sequence ID" value="NZ_CP012747.1"/>
</dbReference>
<sequence length="122" mass="12415">MTVQKVWAVIGAAIFLGTTLTAHAQPASSSAGAATTASSNTAMTKKQIHKQNRALERSVRNALRKVKGLDVATITVIAKGPAVTITGEVREQTQIDGAGAAASKVAGVGSVDNRLTIATPGH</sequence>
<dbReference type="PROSITE" id="PS50914">
    <property type="entry name" value="BON"/>
    <property type="match status" value="1"/>
</dbReference>
<dbReference type="Gene3D" id="3.30.1340.30">
    <property type="match status" value="1"/>
</dbReference>
<feature type="signal peptide" evidence="2">
    <location>
        <begin position="1"/>
        <end position="24"/>
    </location>
</feature>
<proteinExistence type="predicted"/>
<evidence type="ECO:0000313" key="4">
    <source>
        <dbReference type="EMBL" id="ALL68473.1"/>
    </source>
</evidence>
<dbReference type="EMBL" id="CP012747">
    <property type="protein sequence ID" value="ALL68473.1"/>
    <property type="molecule type" value="Genomic_DNA"/>
</dbReference>
<dbReference type="KEGG" id="bcai:K788_00002515"/>
<evidence type="ECO:0000256" key="1">
    <source>
        <dbReference type="SAM" id="MobiDB-lite"/>
    </source>
</evidence>
<dbReference type="AlphaFoldDB" id="A0A0P0RI72"/>
<feature type="domain" description="BON" evidence="3">
    <location>
        <begin position="51"/>
        <end position="119"/>
    </location>
</feature>
<evidence type="ECO:0000313" key="5">
    <source>
        <dbReference type="Proteomes" id="UP000019146"/>
    </source>
</evidence>
<feature type="compositionally biased region" description="Low complexity" evidence="1">
    <location>
        <begin position="30"/>
        <end position="44"/>
    </location>
</feature>
<name>A0A0P0RI72_9BURK</name>
<feature type="region of interest" description="Disordered" evidence="1">
    <location>
        <begin position="30"/>
        <end position="53"/>
    </location>
</feature>
<dbReference type="Proteomes" id="UP000019146">
    <property type="component" value="Chromosome 2"/>
</dbReference>
<evidence type="ECO:0000256" key="2">
    <source>
        <dbReference type="SAM" id="SignalP"/>
    </source>
</evidence>
<evidence type="ECO:0000259" key="3">
    <source>
        <dbReference type="PROSITE" id="PS50914"/>
    </source>
</evidence>
<organism evidence="4 5">
    <name type="scientific">Paraburkholderia caribensis MBA4</name>
    <dbReference type="NCBI Taxonomy" id="1323664"/>
    <lineage>
        <taxon>Bacteria</taxon>
        <taxon>Pseudomonadati</taxon>
        <taxon>Pseudomonadota</taxon>
        <taxon>Betaproteobacteria</taxon>
        <taxon>Burkholderiales</taxon>
        <taxon>Burkholderiaceae</taxon>
        <taxon>Paraburkholderia</taxon>
    </lineage>
</organism>
<dbReference type="Pfam" id="PF04972">
    <property type="entry name" value="BON"/>
    <property type="match status" value="1"/>
</dbReference>
<feature type="chain" id="PRO_5006054339" evidence="2">
    <location>
        <begin position="25"/>
        <end position="122"/>
    </location>
</feature>
<reference evidence="4 5" key="1">
    <citation type="journal article" date="2014" name="Genome Announc.">
        <title>Draft Genome Sequence of the Haloacid-Degrading Burkholderia caribensis Strain MBA4.</title>
        <authorList>
            <person name="Pan Y."/>
            <person name="Kong K.F."/>
            <person name="Tsang J.S."/>
        </authorList>
    </citation>
    <scope>NUCLEOTIDE SEQUENCE [LARGE SCALE GENOMIC DNA]</scope>
    <source>
        <strain evidence="4 5">MBA4</strain>
    </source>
</reference>
<gene>
    <name evidence="4" type="ORF">K788_00002515</name>
</gene>
<dbReference type="InterPro" id="IPR007055">
    <property type="entry name" value="BON_dom"/>
</dbReference>
<protein>
    <submittedName>
        <fullName evidence="4">BON domain</fullName>
    </submittedName>
</protein>
<accession>A0A0P0RI72</accession>
<dbReference type="GeneID" id="69972184"/>